<dbReference type="AlphaFoldDB" id="A0A9Q2PDN2"/>
<name>A0A9Q2PDN2_RHOHA</name>
<evidence type="ECO:0000313" key="15">
    <source>
        <dbReference type="Proteomes" id="UP000808906"/>
    </source>
</evidence>
<dbReference type="EMBL" id="WUXR01000019">
    <property type="protein sequence ID" value="MBM4568311.1"/>
    <property type="molecule type" value="Genomic_DNA"/>
</dbReference>
<feature type="transmembrane region" description="Helical" evidence="7">
    <location>
        <begin position="157"/>
        <end position="175"/>
    </location>
</feature>
<evidence type="ECO:0000259" key="8">
    <source>
        <dbReference type="Pfam" id="PF10502"/>
    </source>
</evidence>
<protein>
    <recommendedName>
        <fullName evidence="5">Signal peptidase I</fullName>
        <ecNumber evidence="5">3.4.21.89</ecNumber>
    </recommendedName>
</protein>
<dbReference type="EMBL" id="WVBC01000008">
    <property type="protein sequence ID" value="NKT77845.1"/>
    <property type="molecule type" value="Genomic_DNA"/>
</dbReference>
<dbReference type="EMBL" id="WVBC01000034">
    <property type="protein sequence ID" value="NKT80711.1"/>
    <property type="molecule type" value="Genomic_DNA"/>
</dbReference>
<comment type="subcellular location">
    <subcellularLocation>
        <location evidence="1">Membrane</location>
    </subcellularLocation>
</comment>
<dbReference type="GO" id="GO:0009003">
    <property type="term" value="F:signal peptidase activity"/>
    <property type="evidence" value="ECO:0007669"/>
    <property type="project" value="UniProtKB-EC"/>
</dbReference>
<evidence type="ECO:0000256" key="1">
    <source>
        <dbReference type="ARBA" id="ARBA00004370"/>
    </source>
</evidence>
<dbReference type="GO" id="GO:0004252">
    <property type="term" value="F:serine-type endopeptidase activity"/>
    <property type="evidence" value="ECO:0007669"/>
    <property type="project" value="UniProtKB-UniRule"/>
</dbReference>
<keyword evidence="3 7" id="KW-1133">Transmembrane helix</keyword>
<evidence type="ECO:0000256" key="7">
    <source>
        <dbReference type="SAM" id="Phobius"/>
    </source>
</evidence>
<dbReference type="EC" id="3.4.21.89" evidence="5"/>
<evidence type="ECO:0000313" key="13">
    <source>
        <dbReference type="EMBL" id="NKT80711.1"/>
    </source>
</evidence>
<feature type="transmembrane region" description="Helical" evidence="7">
    <location>
        <begin position="22"/>
        <end position="41"/>
    </location>
</feature>
<dbReference type="PANTHER" id="PTHR10806">
    <property type="entry name" value="SIGNAL PEPTIDASE COMPLEX CATALYTIC SUBUNIT SEC11"/>
    <property type="match status" value="1"/>
</dbReference>
<dbReference type="NCBIfam" id="TIGR02228">
    <property type="entry name" value="sigpep_I_arch"/>
    <property type="match status" value="1"/>
</dbReference>
<dbReference type="Pfam" id="PF10502">
    <property type="entry name" value="Peptidase_S26"/>
    <property type="match status" value="1"/>
</dbReference>
<dbReference type="Proteomes" id="UP000603463">
    <property type="component" value="Unassembled WGS sequence"/>
</dbReference>
<reference evidence="11" key="2">
    <citation type="journal article" date="2020" name="Environ. Microbiol.">
        <title>The novel and transferable erm(51) gene confers Macrolides, Lincosamides, and Streptogramins B (MLSB) resistance to clonal Rhodococcus equi in the environment.</title>
        <authorList>
            <person name="Huber L."/>
            <person name="Giguere S."/>
            <person name="Slovis N.M."/>
            <person name="Alvarez-Narvaez S."/>
            <person name="Hart K.A."/>
            <person name="Greiter M."/>
            <person name="Morris E.R.A."/>
            <person name="Cohen N.D."/>
        </authorList>
    </citation>
    <scope>NUCLEOTIDE SEQUENCE</scope>
    <source>
        <strain evidence="11">Lh_116_1</strain>
        <strain evidence="14">Lh_16_1</strain>
    </source>
</reference>
<evidence type="ECO:0000256" key="3">
    <source>
        <dbReference type="ARBA" id="ARBA00022989"/>
    </source>
</evidence>
<dbReference type="InterPro" id="IPR036286">
    <property type="entry name" value="LexA/Signal_pep-like_sf"/>
</dbReference>
<dbReference type="GO" id="GO:0016020">
    <property type="term" value="C:membrane"/>
    <property type="evidence" value="ECO:0007669"/>
    <property type="project" value="UniProtKB-SubCell"/>
</dbReference>
<dbReference type="InterPro" id="IPR001733">
    <property type="entry name" value="Peptidase_S26B"/>
</dbReference>
<keyword evidence="4 7" id="KW-0472">Membrane</keyword>
<comment type="caution">
    <text evidence="9">The sequence shown here is derived from an EMBL/GenBank/DDBJ whole genome shotgun (WGS) entry which is preliminary data.</text>
</comment>
<dbReference type="GO" id="GO:0006465">
    <property type="term" value="P:signal peptide processing"/>
    <property type="evidence" value="ECO:0007669"/>
    <property type="project" value="UniProtKB-UniRule"/>
</dbReference>
<dbReference type="InterPro" id="IPR019533">
    <property type="entry name" value="Peptidase_S26"/>
</dbReference>
<evidence type="ECO:0000256" key="2">
    <source>
        <dbReference type="ARBA" id="ARBA00022692"/>
    </source>
</evidence>
<dbReference type="EMBL" id="WVBC01000008">
    <property type="protein sequence ID" value="NKT77846.1"/>
    <property type="molecule type" value="Genomic_DNA"/>
</dbReference>
<dbReference type="EMBL" id="WVDC01000001">
    <property type="protein sequence ID" value="NKW40757.1"/>
    <property type="molecule type" value="Genomic_DNA"/>
</dbReference>
<evidence type="ECO:0000313" key="10">
    <source>
        <dbReference type="EMBL" id="MBM4713526.1"/>
    </source>
</evidence>
<evidence type="ECO:0000256" key="6">
    <source>
        <dbReference type="SAM" id="MobiDB-lite"/>
    </source>
</evidence>
<reference evidence="9" key="1">
    <citation type="submission" date="2019-11" db="EMBL/GenBank/DDBJ databases">
        <title>Spread of Macrolides and rifampicin resistant Rhodococcus equi in clinical isolates in the USA.</title>
        <authorList>
            <person name="Alvarez-Narvaez S."/>
            <person name="Huber L."/>
            <person name="Cohen N.D."/>
            <person name="Slovis N."/>
            <person name="Greiter M."/>
            <person name="Giguere S."/>
            <person name="Hart K."/>
        </authorList>
    </citation>
    <scope>NUCLEOTIDE SEQUENCE</scope>
    <source>
        <strain evidence="9">Lh_17</strain>
        <strain evidence="10">Lh_5</strain>
    </source>
</reference>
<evidence type="ECO:0000256" key="4">
    <source>
        <dbReference type="ARBA" id="ARBA00023136"/>
    </source>
</evidence>
<dbReference type="Proteomes" id="UP000608063">
    <property type="component" value="Unassembled WGS sequence"/>
</dbReference>
<dbReference type="Proteomes" id="UP000808906">
    <property type="component" value="Unassembled WGS sequence"/>
</dbReference>
<accession>A0A9Q2PDN2</accession>
<keyword evidence="2 7" id="KW-0812">Transmembrane</keyword>
<evidence type="ECO:0000313" key="9">
    <source>
        <dbReference type="EMBL" id="MBM4568311.1"/>
    </source>
</evidence>
<dbReference type="PANTHER" id="PTHR10806:SF6">
    <property type="entry name" value="SIGNAL PEPTIDASE COMPLEX CATALYTIC SUBUNIT SEC11"/>
    <property type="match status" value="1"/>
</dbReference>
<keyword evidence="9" id="KW-0378">Hydrolase</keyword>
<gene>
    <name evidence="9" type="ORF">GS441_23715</name>
    <name evidence="10" type="ORF">GS551_04810</name>
    <name evidence="11" type="ORF">GS882_06600</name>
    <name evidence="12" type="ORF">GS882_06610</name>
    <name evidence="13" type="ORF">GS882_21810</name>
    <name evidence="14" type="ORF">GS947_03785</name>
</gene>
<proteinExistence type="predicted"/>
<feature type="region of interest" description="Disordered" evidence="6">
    <location>
        <begin position="183"/>
        <end position="215"/>
    </location>
</feature>
<evidence type="ECO:0000313" key="14">
    <source>
        <dbReference type="EMBL" id="NKW40757.1"/>
    </source>
</evidence>
<feature type="domain" description="Peptidase S26" evidence="8">
    <location>
        <begin position="29"/>
        <end position="102"/>
    </location>
</feature>
<evidence type="ECO:0000256" key="5">
    <source>
        <dbReference type="NCBIfam" id="TIGR02228"/>
    </source>
</evidence>
<dbReference type="Proteomes" id="UP000706122">
    <property type="component" value="Unassembled WGS sequence"/>
</dbReference>
<evidence type="ECO:0000313" key="11">
    <source>
        <dbReference type="EMBL" id="NKT77845.1"/>
    </source>
</evidence>
<dbReference type="RefSeq" id="WP_084846741.1">
    <property type="nucleotide sequence ID" value="NZ_CP095477.1"/>
</dbReference>
<dbReference type="EMBL" id="WUYC01000001">
    <property type="protein sequence ID" value="MBM4713526.1"/>
    <property type="molecule type" value="Genomic_DNA"/>
</dbReference>
<organism evidence="9 15">
    <name type="scientific">Rhodococcus hoagii</name>
    <name type="common">Corynebacterium equii</name>
    <dbReference type="NCBI Taxonomy" id="43767"/>
    <lineage>
        <taxon>Bacteria</taxon>
        <taxon>Bacillati</taxon>
        <taxon>Actinomycetota</taxon>
        <taxon>Actinomycetes</taxon>
        <taxon>Mycobacteriales</taxon>
        <taxon>Nocardiaceae</taxon>
        <taxon>Prescottella</taxon>
    </lineage>
</organism>
<dbReference type="SUPFAM" id="SSF51306">
    <property type="entry name" value="LexA/Signal peptidase"/>
    <property type="match status" value="1"/>
</dbReference>
<dbReference type="CDD" id="cd06530">
    <property type="entry name" value="S26_SPase_I"/>
    <property type="match status" value="1"/>
</dbReference>
<evidence type="ECO:0000313" key="12">
    <source>
        <dbReference type="EMBL" id="NKT77846.1"/>
    </source>
</evidence>
<dbReference type="Gene3D" id="2.10.109.10">
    <property type="entry name" value="Umud Fragment, subunit A"/>
    <property type="match status" value="1"/>
</dbReference>
<sequence>MSHQTTIADDEPTTAWWWVRSVVSWLLLVAMVGILALTIAIPRLTGSTPYTVLTSSMEPTYPPGTLIVVKPQDADSLRVGDAITFQWESGKPDVVTHRIIAVQRTAKGELRFTTQGDANSSPDPRPVVPEQVRGKVWYAVPYVGYVNNFISGKQRSALLVVVVGGLLIYAVSMFVSSGREKARKRRQVQPEDDDTTATVEMPVVDVDRSAPTTSK</sequence>